<dbReference type="Proteomes" id="UP000078343">
    <property type="component" value="Unassembled WGS sequence"/>
</dbReference>
<dbReference type="OrthoDB" id="4128556at2759"/>
<organism evidence="2 3">
    <name type="scientific">Fonsecaea erecta</name>
    <dbReference type="NCBI Taxonomy" id="1367422"/>
    <lineage>
        <taxon>Eukaryota</taxon>
        <taxon>Fungi</taxon>
        <taxon>Dikarya</taxon>
        <taxon>Ascomycota</taxon>
        <taxon>Pezizomycotina</taxon>
        <taxon>Eurotiomycetes</taxon>
        <taxon>Chaetothyriomycetidae</taxon>
        <taxon>Chaetothyriales</taxon>
        <taxon>Herpotrichiellaceae</taxon>
        <taxon>Fonsecaea</taxon>
    </lineage>
</organism>
<dbReference type="GeneID" id="30006586"/>
<evidence type="ECO:0000313" key="3">
    <source>
        <dbReference type="Proteomes" id="UP000078343"/>
    </source>
</evidence>
<dbReference type="RefSeq" id="XP_018696556.1">
    <property type="nucleotide sequence ID" value="XM_018833932.1"/>
</dbReference>
<sequence>MVFISVPATRLGPMPLLFVNKDASNLERTSAEAFAIGSHISKTHRKWLKCQRLKQIEYPDRSKEDCVYFGASKSGHRVASPYQHLGSELGLNAYEGDSYGAHPTHISQGGAVLQARRGLEENTGPTNTPATSPSSSKTLANPKDQICKAPPLLRPNLPFEPFSASVVPMTATIRELLSLAQCFHVFSAWPVKMSKILRDQLTQSFEDHLSIAISDEGEMNALLAAGYYAKSLIYPAERTVCFNKALEHKTKTLTILRQSIQRADQDQGKVFMLIRLLVALDFFSEDYEAARLHQGAIRKMVSHELPSLKARQEMLSISDVWISTALLRHTEFHVENWDPGPRKLQPFDEVLQAANTAATGWEASKIREGIAAVTSDASTTSQPIPNKFLQHILGDIRELVTAKVLLTDILLEENVLRYEVVLWLHRRGTALIGRLINFFMDTTLSSCQDPDSLLNVTVALGMVLFLGAVFGDVPCPQIPLGRVAGVFGEKVRKLWGRTVRGEAEADADLLHWLLLLCSFHGHRMRCTDDSNGKASDEGNEQTRDWVATTIEFWCLMADPNTITGISDGRTPQSAGWDDPTADLRRRLKRKFLYLEGEMDEYLKMLLECFGRPGDSTYLQLFHPDQQENMVTVADQNSGAGTEAGEIQDLTIINRTP</sequence>
<evidence type="ECO:0000256" key="1">
    <source>
        <dbReference type="SAM" id="MobiDB-lite"/>
    </source>
</evidence>
<gene>
    <name evidence="2" type="ORF">AYL99_02416</name>
</gene>
<dbReference type="AlphaFoldDB" id="A0A178ZTT8"/>
<evidence type="ECO:0000313" key="2">
    <source>
        <dbReference type="EMBL" id="OAP63189.1"/>
    </source>
</evidence>
<feature type="compositionally biased region" description="Low complexity" evidence="1">
    <location>
        <begin position="123"/>
        <end position="138"/>
    </location>
</feature>
<keyword evidence="3" id="KW-1185">Reference proteome</keyword>
<proteinExistence type="predicted"/>
<feature type="region of interest" description="Disordered" evidence="1">
    <location>
        <begin position="120"/>
        <end position="142"/>
    </location>
</feature>
<protein>
    <submittedName>
        <fullName evidence="2">Uncharacterized protein</fullName>
    </submittedName>
</protein>
<accession>A0A178ZTT8</accession>
<name>A0A178ZTT8_9EURO</name>
<dbReference type="EMBL" id="LVYI01000002">
    <property type="protein sequence ID" value="OAP63189.1"/>
    <property type="molecule type" value="Genomic_DNA"/>
</dbReference>
<reference evidence="2 3" key="1">
    <citation type="submission" date="2016-04" db="EMBL/GenBank/DDBJ databases">
        <title>Draft genome of Fonsecaea erecta CBS 125763.</title>
        <authorList>
            <person name="Weiss V.A."/>
            <person name="Vicente V.A."/>
            <person name="Raittz R.T."/>
            <person name="Moreno L.F."/>
            <person name="De Souza E.M."/>
            <person name="Pedrosa F.O."/>
            <person name="Steffens M.B."/>
            <person name="Faoro H."/>
            <person name="Tadra-Sfeir M.Z."/>
            <person name="Najafzadeh M.J."/>
            <person name="Felipe M.S."/>
            <person name="Teixeira M."/>
            <person name="Sun J."/>
            <person name="Xi L."/>
            <person name="Gomes R."/>
            <person name="De Azevedo C.M."/>
            <person name="Salgado C.G."/>
            <person name="Da Silva M.B."/>
            <person name="Nascimento M.F."/>
            <person name="Queiroz-Telles F."/>
            <person name="Attili D.S."/>
            <person name="Gorbushina A."/>
        </authorList>
    </citation>
    <scope>NUCLEOTIDE SEQUENCE [LARGE SCALE GENOMIC DNA]</scope>
    <source>
        <strain evidence="2 3">CBS 125763</strain>
    </source>
</reference>
<comment type="caution">
    <text evidence="2">The sequence shown here is derived from an EMBL/GenBank/DDBJ whole genome shotgun (WGS) entry which is preliminary data.</text>
</comment>